<keyword evidence="3" id="KW-0819">tRNA processing</keyword>
<keyword evidence="6" id="KW-1185">Reference proteome</keyword>
<dbReference type="KEGG" id="soy:115885619"/>
<dbReference type="OrthoDB" id="329139at2759"/>
<dbReference type="Gene3D" id="3.30.2380.10">
    <property type="entry name" value="CGI121/TPRKB"/>
    <property type="match status" value="1"/>
</dbReference>
<dbReference type="GO" id="GO:0005634">
    <property type="term" value="C:nucleus"/>
    <property type="evidence" value="ECO:0007669"/>
    <property type="project" value="UniProtKB-SubCell"/>
</dbReference>
<dbReference type="Pfam" id="PF08617">
    <property type="entry name" value="CGI-121"/>
    <property type="match status" value="1"/>
</dbReference>
<dbReference type="Proteomes" id="UP000504635">
    <property type="component" value="Unplaced"/>
</dbReference>
<reference evidence="7" key="1">
    <citation type="submission" date="2025-08" db="UniProtKB">
        <authorList>
            <consortium name="RefSeq"/>
        </authorList>
    </citation>
    <scope>IDENTIFICATION</scope>
    <source>
        <tissue evidence="7">Gonads</tissue>
    </source>
</reference>
<name>A0A6J2YAD8_SITOR</name>
<sequence length="170" mass="19002">MAYSVELDDATQSIITMQLFENVKNTSELRKKAMSGKLECCLIKSNLIFDPFQVVVAANKALTHKKRTTKSNYTEILFNLSLSSNITQSLQTFGVADSDTNILVVVISKKNDTDSAKEIFSEIDGDILDISELSCINDRLAIKKLYKISDVEYHNIDLLDSIVSRIATKD</sequence>
<evidence type="ECO:0000256" key="2">
    <source>
        <dbReference type="ARBA" id="ARBA00005546"/>
    </source>
</evidence>
<organism evidence="6 7">
    <name type="scientific">Sitophilus oryzae</name>
    <name type="common">Rice weevil</name>
    <name type="synonym">Curculio oryzae</name>
    <dbReference type="NCBI Taxonomy" id="7048"/>
    <lineage>
        <taxon>Eukaryota</taxon>
        <taxon>Metazoa</taxon>
        <taxon>Ecdysozoa</taxon>
        <taxon>Arthropoda</taxon>
        <taxon>Hexapoda</taxon>
        <taxon>Insecta</taxon>
        <taxon>Pterygota</taxon>
        <taxon>Neoptera</taxon>
        <taxon>Endopterygota</taxon>
        <taxon>Coleoptera</taxon>
        <taxon>Polyphaga</taxon>
        <taxon>Cucujiformia</taxon>
        <taxon>Curculionidae</taxon>
        <taxon>Dryophthorinae</taxon>
        <taxon>Sitophilus</taxon>
    </lineage>
</organism>
<dbReference type="InParanoid" id="A0A6J2YAD8"/>
<dbReference type="GeneID" id="115885619"/>
<dbReference type="GO" id="GO:0005829">
    <property type="term" value="C:cytosol"/>
    <property type="evidence" value="ECO:0007669"/>
    <property type="project" value="TreeGrafter"/>
</dbReference>
<protein>
    <submittedName>
        <fullName evidence="7">EKC/KEOPS complex subunit TPRKB-like</fullName>
    </submittedName>
</protein>
<dbReference type="InterPro" id="IPR036504">
    <property type="entry name" value="CGI121/TPRKB_sf"/>
</dbReference>
<comment type="subcellular location">
    <subcellularLocation>
        <location evidence="1">Nucleus</location>
    </subcellularLocation>
</comment>
<accession>A0A6J2YAD8</accession>
<keyword evidence="4 5" id="KW-0539">Nucleus</keyword>
<dbReference type="RefSeq" id="XP_030760442.1">
    <property type="nucleotide sequence ID" value="XM_030904582.1"/>
</dbReference>
<dbReference type="NCBIfam" id="NF011465">
    <property type="entry name" value="PRK14886.1-1"/>
    <property type="match status" value="1"/>
</dbReference>
<gene>
    <name evidence="7" type="primary">LOC115885619</name>
</gene>
<dbReference type="InterPro" id="IPR013926">
    <property type="entry name" value="CGI121/TPRKB"/>
</dbReference>
<dbReference type="GO" id="GO:0000408">
    <property type="term" value="C:EKC/KEOPS complex"/>
    <property type="evidence" value="ECO:0007669"/>
    <property type="project" value="TreeGrafter"/>
</dbReference>
<dbReference type="PANTHER" id="PTHR15840:SF10">
    <property type="entry name" value="EKC_KEOPS COMPLEX SUBUNIT TPRKB"/>
    <property type="match status" value="1"/>
</dbReference>
<evidence type="ECO:0000256" key="3">
    <source>
        <dbReference type="ARBA" id="ARBA00022694"/>
    </source>
</evidence>
<dbReference type="PANTHER" id="PTHR15840">
    <property type="entry name" value="CGI-121 FAMILY MEMBER"/>
    <property type="match status" value="1"/>
</dbReference>
<evidence type="ECO:0000256" key="4">
    <source>
        <dbReference type="ARBA" id="ARBA00023242"/>
    </source>
</evidence>
<dbReference type="AlphaFoldDB" id="A0A6J2YAD8"/>
<dbReference type="GO" id="GO:0002949">
    <property type="term" value="P:tRNA threonylcarbamoyladenosine modification"/>
    <property type="evidence" value="ECO:0007669"/>
    <property type="project" value="TreeGrafter"/>
</dbReference>
<evidence type="ECO:0000256" key="5">
    <source>
        <dbReference type="RuleBase" id="RU004398"/>
    </source>
</evidence>
<evidence type="ECO:0000256" key="1">
    <source>
        <dbReference type="ARBA" id="ARBA00004123"/>
    </source>
</evidence>
<comment type="similarity">
    <text evidence="2 5">Belongs to the CGI121/TPRKB family.</text>
</comment>
<dbReference type="SUPFAM" id="SSF143870">
    <property type="entry name" value="PF0523-like"/>
    <property type="match status" value="1"/>
</dbReference>
<evidence type="ECO:0000313" key="7">
    <source>
        <dbReference type="RefSeq" id="XP_030760442.1"/>
    </source>
</evidence>
<evidence type="ECO:0000313" key="6">
    <source>
        <dbReference type="Proteomes" id="UP000504635"/>
    </source>
</evidence>
<proteinExistence type="inferred from homology"/>